<dbReference type="CDD" id="cd00082">
    <property type="entry name" value="HisKA"/>
    <property type="match status" value="1"/>
</dbReference>
<dbReference type="SMART" id="SM00387">
    <property type="entry name" value="HATPase_c"/>
    <property type="match status" value="1"/>
</dbReference>
<comment type="catalytic activity">
    <reaction evidence="1">
        <text>ATP + protein L-histidine = ADP + protein N-phospho-L-histidine.</text>
        <dbReference type="EC" id="2.7.13.3"/>
    </reaction>
</comment>
<comment type="subcellular location">
    <subcellularLocation>
        <location evidence="2">Cell membrane</location>
    </subcellularLocation>
</comment>
<dbReference type="GO" id="GO:0005886">
    <property type="term" value="C:plasma membrane"/>
    <property type="evidence" value="ECO:0007669"/>
    <property type="project" value="UniProtKB-SubCell"/>
</dbReference>
<dbReference type="FunFam" id="3.30.565.10:FF:000006">
    <property type="entry name" value="Sensor histidine kinase WalK"/>
    <property type="match status" value="1"/>
</dbReference>
<dbReference type="CDD" id="cd06225">
    <property type="entry name" value="HAMP"/>
    <property type="match status" value="1"/>
</dbReference>
<dbReference type="RefSeq" id="WP_077963546.1">
    <property type="nucleotide sequence ID" value="NZ_CP045178.1"/>
</dbReference>
<dbReference type="InterPro" id="IPR003661">
    <property type="entry name" value="HisK_dim/P_dom"/>
</dbReference>
<evidence type="ECO:0000313" key="14">
    <source>
        <dbReference type="EMBL" id="OON82534.1"/>
    </source>
</evidence>
<protein>
    <recommendedName>
        <fullName evidence="3">histidine kinase</fullName>
        <ecNumber evidence="3">2.7.13.3</ecNumber>
    </recommendedName>
</protein>
<name>A0A1V4AEL5_9ACTN</name>
<dbReference type="SUPFAM" id="SSF47384">
    <property type="entry name" value="Homodimeric domain of signal transducing histidine kinase"/>
    <property type="match status" value="1"/>
</dbReference>
<organism evidence="14 15">
    <name type="scientific">Streptomyces tsukubensis</name>
    <dbReference type="NCBI Taxonomy" id="83656"/>
    <lineage>
        <taxon>Bacteria</taxon>
        <taxon>Bacillati</taxon>
        <taxon>Actinomycetota</taxon>
        <taxon>Actinomycetes</taxon>
        <taxon>Kitasatosporales</taxon>
        <taxon>Streptomycetaceae</taxon>
        <taxon>Streptomyces</taxon>
    </lineage>
</organism>
<dbReference type="InterPro" id="IPR003660">
    <property type="entry name" value="HAMP_dom"/>
</dbReference>
<dbReference type="SMART" id="SM00304">
    <property type="entry name" value="HAMP"/>
    <property type="match status" value="1"/>
</dbReference>
<dbReference type="Pfam" id="PF00512">
    <property type="entry name" value="HisKA"/>
    <property type="match status" value="1"/>
</dbReference>
<dbReference type="STRING" id="83656.B1H18_00090"/>
<evidence type="ECO:0000256" key="10">
    <source>
        <dbReference type="SAM" id="MobiDB-lite"/>
    </source>
</evidence>
<evidence type="ECO:0000256" key="1">
    <source>
        <dbReference type="ARBA" id="ARBA00000085"/>
    </source>
</evidence>
<dbReference type="Pfam" id="PF02518">
    <property type="entry name" value="HATPase_c"/>
    <property type="match status" value="1"/>
</dbReference>
<dbReference type="EMBL" id="MVFC01000001">
    <property type="protein sequence ID" value="OON82534.1"/>
    <property type="molecule type" value="Genomic_DNA"/>
</dbReference>
<dbReference type="InterPro" id="IPR007891">
    <property type="entry name" value="CHASE3"/>
</dbReference>
<keyword evidence="6 11" id="KW-0812">Transmembrane</keyword>
<dbReference type="InterPro" id="IPR052162">
    <property type="entry name" value="Sensor_kinase/Photoreceptor"/>
</dbReference>
<dbReference type="AlphaFoldDB" id="A0A1V4AEL5"/>
<evidence type="ECO:0000259" key="13">
    <source>
        <dbReference type="PROSITE" id="PS50885"/>
    </source>
</evidence>
<dbReference type="InterPro" id="IPR005467">
    <property type="entry name" value="His_kinase_dom"/>
</dbReference>
<keyword evidence="5" id="KW-0808">Transferase</keyword>
<dbReference type="InterPro" id="IPR036097">
    <property type="entry name" value="HisK_dim/P_sf"/>
</dbReference>
<dbReference type="Pfam" id="PF05227">
    <property type="entry name" value="CHASE3"/>
    <property type="match status" value="1"/>
</dbReference>
<dbReference type="InterPro" id="IPR003594">
    <property type="entry name" value="HATPase_dom"/>
</dbReference>
<dbReference type="SMART" id="SM00388">
    <property type="entry name" value="HisKA"/>
    <property type="match status" value="1"/>
</dbReference>
<dbReference type="GO" id="GO:0000155">
    <property type="term" value="F:phosphorelay sensor kinase activity"/>
    <property type="evidence" value="ECO:0007669"/>
    <property type="project" value="InterPro"/>
</dbReference>
<evidence type="ECO:0000256" key="7">
    <source>
        <dbReference type="ARBA" id="ARBA00022777"/>
    </source>
</evidence>
<dbReference type="PANTHER" id="PTHR43304:SF1">
    <property type="entry name" value="PAC DOMAIN-CONTAINING PROTEIN"/>
    <property type="match status" value="1"/>
</dbReference>
<sequence length="571" mass="62430">MTSPSGPSRTSIAPLTARLSVQGWIHSVLALMAVLVLVCAVVGVRLQATTDDRTSDLVDHIQPASSASFKLQKALLDQETGVRGYALTANKDFLQPYEQGQRDETRLRGVVRGYVTEYPVLRADLDAIRDAAAQWRKTQARPVIASVRERRAAAATGGLDESKRSFDRLRALFGKQDDHLTDAREKARADLADTRRLRNWAFGAMLVLLIAGGLTLTVVLRRMVGRPLRKLEKGAERVSGGDFEQTIGMEGPRDVQALGRAVEGMRRKITAELSASMSRERLLAERTADLDAQTAELQRSNAELEQFAYVASHDLQEPLRKIASFCQLLEKRYGDELDDRAKQYIAFAVDGAKRMQVLINDLLTFSRVGRLGGEPAPVPLDDVLDRALADLALALEESGTTFERKGPLPVVTGDRTTLALLWQNLVGNAVKFRHPDRSPVITVDCRREGDFWQVSVTDNGIGVPEEFGEKVFVIFQRLHSREEYGGTGIGLALCRKIVEHHGGRIGFDHSVPEGTRITFTLPVLDEPDTSGGTEPPAADSVPGQAHATGDEDTTPGVTTKAADATQLGATR</sequence>
<evidence type="ECO:0000256" key="6">
    <source>
        <dbReference type="ARBA" id="ARBA00022692"/>
    </source>
</evidence>
<dbReference type="InterPro" id="IPR004358">
    <property type="entry name" value="Sig_transdc_His_kin-like_C"/>
</dbReference>
<dbReference type="Pfam" id="PF00672">
    <property type="entry name" value="HAMP"/>
    <property type="match status" value="1"/>
</dbReference>
<evidence type="ECO:0000256" key="5">
    <source>
        <dbReference type="ARBA" id="ARBA00022679"/>
    </source>
</evidence>
<feature type="region of interest" description="Disordered" evidence="10">
    <location>
        <begin position="523"/>
        <end position="571"/>
    </location>
</feature>
<feature type="transmembrane region" description="Helical" evidence="11">
    <location>
        <begin position="200"/>
        <end position="220"/>
    </location>
</feature>
<evidence type="ECO:0000256" key="8">
    <source>
        <dbReference type="ARBA" id="ARBA00022989"/>
    </source>
</evidence>
<accession>A0A1V4AEL5</accession>
<gene>
    <name evidence="14" type="ORF">B1H18_00090</name>
</gene>
<reference evidence="14 15" key="1">
    <citation type="submission" date="2017-02" db="EMBL/GenBank/DDBJ databases">
        <title>Draft Genome Sequence of Streptomyces tsukubaensis F601, a Producer of the immunosuppressant tacrolimus FK506.</title>
        <authorList>
            <person name="Zong G."/>
            <person name="Zhong C."/>
            <person name="Fu J."/>
            <person name="Qin R."/>
            <person name="Cao G."/>
        </authorList>
    </citation>
    <scope>NUCLEOTIDE SEQUENCE [LARGE SCALE GENOMIC DNA]</scope>
    <source>
        <strain evidence="14 15">F601</strain>
    </source>
</reference>
<keyword evidence="9" id="KW-0902">Two-component regulatory system</keyword>
<evidence type="ECO:0000256" key="4">
    <source>
        <dbReference type="ARBA" id="ARBA00022553"/>
    </source>
</evidence>
<dbReference type="PROSITE" id="PS50109">
    <property type="entry name" value="HIS_KIN"/>
    <property type="match status" value="1"/>
</dbReference>
<evidence type="ECO:0000256" key="11">
    <source>
        <dbReference type="SAM" id="Phobius"/>
    </source>
</evidence>
<dbReference type="OrthoDB" id="9808408at2"/>
<dbReference type="SUPFAM" id="SSF55874">
    <property type="entry name" value="ATPase domain of HSP90 chaperone/DNA topoisomerase II/histidine kinase"/>
    <property type="match status" value="1"/>
</dbReference>
<dbReference type="Proteomes" id="UP000190539">
    <property type="component" value="Unassembled WGS sequence"/>
</dbReference>
<dbReference type="PANTHER" id="PTHR43304">
    <property type="entry name" value="PHYTOCHROME-LIKE PROTEIN CPH1"/>
    <property type="match status" value="1"/>
</dbReference>
<dbReference type="InterPro" id="IPR036890">
    <property type="entry name" value="HATPase_C_sf"/>
</dbReference>
<keyword evidence="15" id="KW-1185">Reference proteome</keyword>
<keyword evidence="8 11" id="KW-1133">Transmembrane helix</keyword>
<evidence type="ECO:0000256" key="2">
    <source>
        <dbReference type="ARBA" id="ARBA00004236"/>
    </source>
</evidence>
<evidence type="ECO:0000313" key="15">
    <source>
        <dbReference type="Proteomes" id="UP000190539"/>
    </source>
</evidence>
<proteinExistence type="predicted"/>
<keyword evidence="11" id="KW-0472">Membrane</keyword>
<feature type="domain" description="HAMP" evidence="13">
    <location>
        <begin position="222"/>
        <end position="274"/>
    </location>
</feature>
<dbReference type="EC" id="2.7.13.3" evidence="3"/>
<evidence type="ECO:0000256" key="9">
    <source>
        <dbReference type="ARBA" id="ARBA00023012"/>
    </source>
</evidence>
<comment type="caution">
    <text evidence="14">The sequence shown here is derived from an EMBL/GenBank/DDBJ whole genome shotgun (WGS) entry which is preliminary data.</text>
</comment>
<dbReference type="PROSITE" id="PS50885">
    <property type="entry name" value="HAMP"/>
    <property type="match status" value="1"/>
</dbReference>
<dbReference type="PRINTS" id="PR00344">
    <property type="entry name" value="BCTRLSENSOR"/>
</dbReference>
<feature type="domain" description="Histidine kinase" evidence="12">
    <location>
        <begin position="310"/>
        <end position="525"/>
    </location>
</feature>
<dbReference type="Gene3D" id="3.30.565.10">
    <property type="entry name" value="Histidine kinase-like ATPase, C-terminal domain"/>
    <property type="match status" value="1"/>
</dbReference>
<dbReference type="SUPFAM" id="SSF158472">
    <property type="entry name" value="HAMP domain-like"/>
    <property type="match status" value="1"/>
</dbReference>
<feature type="transmembrane region" description="Helical" evidence="11">
    <location>
        <begin position="24"/>
        <end position="44"/>
    </location>
</feature>
<keyword evidence="4" id="KW-0597">Phosphoprotein</keyword>
<dbReference type="Gene3D" id="6.10.340.10">
    <property type="match status" value="1"/>
</dbReference>
<keyword evidence="7 14" id="KW-0418">Kinase</keyword>
<dbReference type="Gene3D" id="1.10.287.130">
    <property type="match status" value="1"/>
</dbReference>
<evidence type="ECO:0000259" key="12">
    <source>
        <dbReference type="PROSITE" id="PS50109"/>
    </source>
</evidence>
<evidence type="ECO:0000256" key="3">
    <source>
        <dbReference type="ARBA" id="ARBA00012438"/>
    </source>
</evidence>